<feature type="compositionally biased region" description="Polar residues" evidence="1">
    <location>
        <begin position="41"/>
        <end position="58"/>
    </location>
</feature>
<reference evidence="4" key="2">
    <citation type="submission" date="2019-10" db="EMBL/GenBank/DDBJ databases">
        <authorList>
            <consortium name="NCBI Genome Project"/>
        </authorList>
    </citation>
    <scope>NUCLEOTIDE SEQUENCE</scope>
    <source>
        <strain evidence="4">NI907</strain>
    </source>
</reference>
<dbReference type="InterPro" id="IPR037737">
    <property type="entry name" value="Srf1"/>
</dbReference>
<evidence type="ECO:0000313" key="3">
    <source>
        <dbReference type="Proteomes" id="UP000515153"/>
    </source>
</evidence>
<dbReference type="AlphaFoldDB" id="A0A6P8BI68"/>
<proteinExistence type="predicted"/>
<feature type="region of interest" description="Disordered" evidence="1">
    <location>
        <begin position="1"/>
        <end position="110"/>
    </location>
</feature>
<protein>
    <recommendedName>
        <fullName evidence="5">Regulator of phospholipase D SRF1</fullName>
    </recommendedName>
</protein>
<gene>
    <name evidence="4" type="ORF">PgNI_01830</name>
</gene>
<feature type="transmembrane region" description="Helical" evidence="2">
    <location>
        <begin position="205"/>
        <end position="228"/>
    </location>
</feature>
<evidence type="ECO:0008006" key="5">
    <source>
        <dbReference type="Google" id="ProtNLM"/>
    </source>
</evidence>
<dbReference type="Proteomes" id="UP000515153">
    <property type="component" value="Unplaced"/>
</dbReference>
<evidence type="ECO:0000256" key="2">
    <source>
        <dbReference type="SAM" id="Phobius"/>
    </source>
</evidence>
<accession>A0A6P8BI68</accession>
<keyword evidence="3" id="KW-1185">Reference proteome</keyword>
<dbReference type="GO" id="GO:0071944">
    <property type="term" value="C:cell periphery"/>
    <property type="evidence" value="ECO:0007669"/>
    <property type="project" value="TreeGrafter"/>
</dbReference>
<reference evidence="4" key="1">
    <citation type="journal article" date="2019" name="Mol. Biol. Evol.">
        <title>Blast fungal genomes show frequent chromosomal changes, gene gains and losses, and effector gene turnover.</title>
        <authorList>
            <person name="Gomez Luciano L.B."/>
            <person name="Jason Tsai I."/>
            <person name="Chuma I."/>
            <person name="Tosa Y."/>
            <person name="Chen Y.H."/>
            <person name="Li J.Y."/>
            <person name="Li M.Y."/>
            <person name="Jade Lu M.Y."/>
            <person name="Nakayashiki H."/>
            <person name="Li W.H."/>
        </authorList>
    </citation>
    <scope>NUCLEOTIDE SEQUENCE</scope>
    <source>
        <strain evidence="4">NI907</strain>
    </source>
</reference>
<name>A0A6P8BI68_PYRGI</name>
<dbReference type="RefSeq" id="XP_030987003.1">
    <property type="nucleotide sequence ID" value="XM_031121902.1"/>
</dbReference>
<organism evidence="3 4">
    <name type="scientific">Pyricularia grisea</name>
    <name type="common">Crabgrass-specific blast fungus</name>
    <name type="synonym">Magnaporthe grisea</name>
    <dbReference type="NCBI Taxonomy" id="148305"/>
    <lineage>
        <taxon>Eukaryota</taxon>
        <taxon>Fungi</taxon>
        <taxon>Dikarya</taxon>
        <taxon>Ascomycota</taxon>
        <taxon>Pezizomycotina</taxon>
        <taxon>Sordariomycetes</taxon>
        <taxon>Sordariomycetidae</taxon>
        <taxon>Magnaporthales</taxon>
        <taxon>Pyriculariaceae</taxon>
        <taxon>Pyricularia</taxon>
    </lineage>
</organism>
<dbReference type="PANTHER" id="PTHR36819:SF1">
    <property type="entry name" value="REGULATOR OF PHOSPHOLIPASE D SRF1"/>
    <property type="match status" value="1"/>
</dbReference>
<feature type="transmembrane region" description="Helical" evidence="2">
    <location>
        <begin position="323"/>
        <end position="344"/>
    </location>
</feature>
<keyword evidence="2" id="KW-1133">Transmembrane helix</keyword>
<feature type="region of interest" description="Disordered" evidence="1">
    <location>
        <begin position="163"/>
        <end position="185"/>
    </location>
</feature>
<dbReference type="GO" id="GO:0000324">
    <property type="term" value="C:fungal-type vacuole"/>
    <property type="evidence" value="ECO:0007669"/>
    <property type="project" value="TreeGrafter"/>
</dbReference>
<feature type="transmembrane region" description="Helical" evidence="2">
    <location>
        <begin position="288"/>
        <end position="311"/>
    </location>
</feature>
<keyword evidence="2" id="KW-0472">Membrane</keyword>
<dbReference type="KEGG" id="pgri:PgNI_01830"/>
<reference evidence="4" key="3">
    <citation type="submission" date="2025-08" db="UniProtKB">
        <authorList>
            <consortium name="RefSeq"/>
        </authorList>
    </citation>
    <scope>IDENTIFICATION</scope>
    <source>
        <strain evidence="4">NI907</strain>
    </source>
</reference>
<feature type="transmembrane region" description="Helical" evidence="2">
    <location>
        <begin position="249"/>
        <end position="268"/>
    </location>
</feature>
<keyword evidence="2" id="KW-0812">Transmembrane</keyword>
<dbReference type="OrthoDB" id="2589563at2759"/>
<evidence type="ECO:0000313" key="4">
    <source>
        <dbReference type="RefSeq" id="XP_030987003.1"/>
    </source>
</evidence>
<dbReference type="GeneID" id="41956814"/>
<evidence type="ECO:0000256" key="1">
    <source>
        <dbReference type="SAM" id="MobiDB-lite"/>
    </source>
</evidence>
<sequence length="352" mass="39049">MPDVKQVRTLPPWIESYNTRLGAPSEEHISPLEPQLPQPTILPQHNSQPNEPQRVTTHSSGSSSQKARRQQQSPDGYPDSSTEKLPLKNRRPRNLSQFITGKGPSKWDHLRSADPVIVPNRAPQLQQTWRDFVTSSSYAAHIPNEHSEIVDDADLEKLQPGLNDPIRLPSSAGGDTAYKSSTNTKPRQATPFLERLILVPVRHPLGPLFCRLMVLSTSVVALALAATIQRRISEDSGDPDVGQEERGQAIFAIAVDTVAIPYIGYITWDDNMGRPLGLRPPKERVKLILMDLFFIMFKAASTGLAFETLIFSKVSWTISLIRALAAFELIGLVSWGMTLIANVFRVVERLGG</sequence>
<feature type="compositionally biased region" description="Low complexity" evidence="1">
    <location>
        <begin position="59"/>
        <end position="73"/>
    </location>
</feature>
<dbReference type="PANTHER" id="PTHR36819">
    <property type="entry name" value="REGULATOR OF PHOSPHOLIPASE D SRF1"/>
    <property type="match status" value="1"/>
</dbReference>